<dbReference type="GO" id="GO:0003676">
    <property type="term" value="F:nucleic acid binding"/>
    <property type="evidence" value="ECO:0007669"/>
    <property type="project" value="InterPro"/>
</dbReference>
<feature type="region of interest" description="Disordered" evidence="1">
    <location>
        <begin position="209"/>
        <end position="235"/>
    </location>
</feature>
<evidence type="ECO:0000259" key="2">
    <source>
        <dbReference type="PROSITE" id="PS50994"/>
    </source>
</evidence>
<dbReference type="FunFam" id="3.30.420.10:FF:000063">
    <property type="entry name" value="Retrovirus-related Pol polyprotein from transposon 297-like Protein"/>
    <property type="match status" value="1"/>
</dbReference>
<dbReference type="Pfam" id="PF00665">
    <property type="entry name" value="rve"/>
    <property type="match status" value="1"/>
</dbReference>
<dbReference type="Pfam" id="PF17921">
    <property type="entry name" value="Integrase_H2C2"/>
    <property type="match status" value="1"/>
</dbReference>
<dbReference type="PANTHER" id="PTHR37984:SF11">
    <property type="entry name" value="INTEGRASE CATALYTIC DOMAIN-CONTAINING PROTEIN"/>
    <property type="match status" value="1"/>
</dbReference>
<protein>
    <recommendedName>
        <fullName evidence="2">Integrase catalytic domain-containing protein</fullName>
    </recommendedName>
</protein>
<dbReference type="InterPro" id="IPR012337">
    <property type="entry name" value="RNaseH-like_sf"/>
</dbReference>
<dbReference type="InterPro" id="IPR036397">
    <property type="entry name" value="RNaseH_sf"/>
</dbReference>
<dbReference type="Gene3D" id="3.30.420.10">
    <property type="entry name" value="Ribonuclease H-like superfamily/Ribonuclease H"/>
    <property type="match status" value="1"/>
</dbReference>
<dbReference type="Proteomes" id="UP000230750">
    <property type="component" value="Unassembled WGS sequence"/>
</dbReference>
<dbReference type="EMBL" id="MRZV01002073">
    <property type="protein sequence ID" value="PIK34808.1"/>
    <property type="molecule type" value="Genomic_DNA"/>
</dbReference>
<dbReference type="InterPro" id="IPR050951">
    <property type="entry name" value="Retrovirus_Pol_polyprotein"/>
</dbReference>
<organism evidence="3 4">
    <name type="scientific">Stichopus japonicus</name>
    <name type="common">Sea cucumber</name>
    <dbReference type="NCBI Taxonomy" id="307972"/>
    <lineage>
        <taxon>Eukaryota</taxon>
        <taxon>Metazoa</taxon>
        <taxon>Echinodermata</taxon>
        <taxon>Eleutherozoa</taxon>
        <taxon>Echinozoa</taxon>
        <taxon>Holothuroidea</taxon>
        <taxon>Aspidochirotacea</taxon>
        <taxon>Aspidochirotida</taxon>
        <taxon>Stichopodidae</taxon>
        <taxon>Apostichopus</taxon>
    </lineage>
</organism>
<evidence type="ECO:0000256" key="1">
    <source>
        <dbReference type="SAM" id="MobiDB-lite"/>
    </source>
</evidence>
<sequence length="235" mass="27132">MLKWLSIRTKQLIREKVWFPGIDKRVEEKISQCIPCQATSSSTTREPIQMSALPTHPWKEVSIDFSDLPTGEHLLVIIDDYSRFPVVEILTSTSSKAVIPHLDRIFALFGIPQVVRTDNGPPFKSEYFMRIAPYSGFRHRTITPRWPQANGEVERFMRVVKKVVRTATAERKSWKQELYTFLANYRATPHKTSGAPAATVMFQRPIRTRLPDPQSHAANDSEIRNRDKSIKQSRR</sequence>
<evidence type="ECO:0000313" key="3">
    <source>
        <dbReference type="EMBL" id="PIK34808.1"/>
    </source>
</evidence>
<proteinExistence type="predicted"/>
<dbReference type="AlphaFoldDB" id="A0A2G8JGG6"/>
<keyword evidence="4" id="KW-1185">Reference proteome</keyword>
<gene>
    <name evidence="3" type="ORF">BSL78_28364</name>
</gene>
<reference evidence="3 4" key="1">
    <citation type="journal article" date="2017" name="PLoS Biol.">
        <title>The sea cucumber genome provides insights into morphological evolution and visceral regeneration.</title>
        <authorList>
            <person name="Zhang X."/>
            <person name="Sun L."/>
            <person name="Yuan J."/>
            <person name="Sun Y."/>
            <person name="Gao Y."/>
            <person name="Zhang L."/>
            <person name="Li S."/>
            <person name="Dai H."/>
            <person name="Hamel J.F."/>
            <person name="Liu C."/>
            <person name="Yu Y."/>
            <person name="Liu S."/>
            <person name="Lin W."/>
            <person name="Guo K."/>
            <person name="Jin S."/>
            <person name="Xu P."/>
            <person name="Storey K.B."/>
            <person name="Huan P."/>
            <person name="Zhang T."/>
            <person name="Zhou Y."/>
            <person name="Zhang J."/>
            <person name="Lin C."/>
            <person name="Li X."/>
            <person name="Xing L."/>
            <person name="Huo D."/>
            <person name="Sun M."/>
            <person name="Wang L."/>
            <person name="Mercier A."/>
            <person name="Li F."/>
            <person name="Yang H."/>
            <person name="Xiang J."/>
        </authorList>
    </citation>
    <scope>NUCLEOTIDE SEQUENCE [LARGE SCALE GENOMIC DNA]</scope>
    <source>
        <strain evidence="3">Shaxun</strain>
        <tissue evidence="3">Muscle</tissue>
    </source>
</reference>
<dbReference type="PANTHER" id="PTHR37984">
    <property type="entry name" value="PROTEIN CBG26694"/>
    <property type="match status" value="1"/>
</dbReference>
<dbReference type="InterPro" id="IPR001584">
    <property type="entry name" value="Integrase_cat-core"/>
</dbReference>
<dbReference type="OrthoDB" id="5988424at2759"/>
<dbReference type="PROSITE" id="PS50994">
    <property type="entry name" value="INTEGRASE"/>
    <property type="match status" value="1"/>
</dbReference>
<evidence type="ECO:0000313" key="4">
    <source>
        <dbReference type="Proteomes" id="UP000230750"/>
    </source>
</evidence>
<name>A0A2G8JGG6_STIJA</name>
<comment type="caution">
    <text evidence="3">The sequence shown here is derived from an EMBL/GenBank/DDBJ whole genome shotgun (WGS) entry which is preliminary data.</text>
</comment>
<feature type="compositionally biased region" description="Basic and acidic residues" evidence="1">
    <location>
        <begin position="219"/>
        <end position="235"/>
    </location>
</feature>
<feature type="domain" description="Integrase catalytic" evidence="2">
    <location>
        <begin position="53"/>
        <end position="205"/>
    </location>
</feature>
<dbReference type="InterPro" id="IPR041588">
    <property type="entry name" value="Integrase_H2C2"/>
</dbReference>
<accession>A0A2G8JGG6</accession>
<dbReference type="SUPFAM" id="SSF53098">
    <property type="entry name" value="Ribonuclease H-like"/>
    <property type="match status" value="1"/>
</dbReference>
<dbReference type="GO" id="GO:0015074">
    <property type="term" value="P:DNA integration"/>
    <property type="evidence" value="ECO:0007669"/>
    <property type="project" value="InterPro"/>
</dbReference>